<sequence length="65" mass="7625">MTKSEGFRYRPEQSEGMTNYIATKFLLYDIMRKNLCHPVKLPGKESRQLSISNHQSQIKNPQLQN</sequence>
<organism evidence="2">
    <name type="scientific">marine sediment metagenome</name>
    <dbReference type="NCBI Taxonomy" id="412755"/>
    <lineage>
        <taxon>unclassified sequences</taxon>
        <taxon>metagenomes</taxon>
        <taxon>ecological metagenomes</taxon>
    </lineage>
</organism>
<accession>A0A0F9HNF7</accession>
<feature type="compositionally biased region" description="Polar residues" evidence="1">
    <location>
        <begin position="48"/>
        <end position="65"/>
    </location>
</feature>
<dbReference type="EMBL" id="LAZR01022040">
    <property type="protein sequence ID" value="KKL83230.1"/>
    <property type="molecule type" value="Genomic_DNA"/>
</dbReference>
<protein>
    <submittedName>
        <fullName evidence="2">Uncharacterized protein</fullName>
    </submittedName>
</protein>
<evidence type="ECO:0000313" key="2">
    <source>
        <dbReference type="EMBL" id="KKL83230.1"/>
    </source>
</evidence>
<feature type="region of interest" description="Disordered" evidence="1">
    <location>
        <begin position="44"/>
        <end position="65"/>
    </location>
</feature>
<dbReference type="AlphaFoldDB" id="A0A0F9HNF7"/>
<proteinExistence type="predicted"/>
<reference evidence="2" key="1">
    <citation type="journal article" date="2015" name="Nature">
        <title>Complex archaea that bridge the gap between prokaryotes and eukaryotes.</title>
        <authorList>
            <person name="Spang A."/>
            <person name="Saw J.H."/>
            <person name="Jorgensen S.L."/>
            <person name="Zaremba-Niedzwiedzka K."/>
            <person name="Martijn J."/>
            <person name="Lind A.E."/>
            <person name="van Eijk R."/>
            <person name="Schleper C."/>
            <person name="Guy L."/>
            <person name="Ettema T.J."/>
        </authorList>
    </citation>
    <scope>NUCLEOTIDE SEQUENCE</scope>
</reference>
<name>A0A0F9HNF7_9ZZZZ</name>
<gene>
    <name evidence="2" type="ORF">LCGC14_1976820</name>
</gene>
<evidence type="ECO:0000256" key="1">
    <source>
        <dbReference type="SAM" id="MobiDB-lite"/>
    </source>
</evidence>
<comment type="caution">
    <text evidence="2">The sequence shown here is derived from an EMBL/GenBank/DDBJ whole genome shotgun (WGS) entry which is preliminary data.</text>
</comment>